<feature type="compositionally biased region" description="Basic and acidic residues" evidence="1">
    <location>
        <begin position="182"/>
        <end position="195"/>
    </location>
</feature>
<feature type="region of interest" description="Disordered" evidence="1">
    <location>
        <begin position="112"/>
        <end position="204"/>
    </location>
</feature>
<evidence type="ECO:0000313" key="3">
    <source>
        <dbReference type="Proteomes" id="UP000655443"/>
    </source>
</evidence>
<feature type="region of interest" description="Disordered" evidence="1">
    <location>
        <begin position="45"/>
        <end position="71"/>
    </location>
</feature>
<organism evidence="2 3">
    <name type="scientific">Streptomyces alanosinicus</name>
    <dbReference type="NCBI Taxonomy" id="68171"/>
    <lineage>
        <taxon>Bacteria</taxon>
        <taxon>Bacillati</taxon>
        <taxon>Actinomycetota</taxon>
        <taxon>Actinomycetes</taxon>
        <taxon>Kitasatosporales</taxon>
        <taxon>Streptomycetaceae</taxon>
        <taxon>Streptomyces</taxon>
    </lineage>
</organism>
<protein>
    <submittedName>
        <fullName evidence="2">Uncharacterized protein</fullName>
    </submittedName>
</protein>
<gene>
    <name evidence="2" type="ORF">GCM10010339_04920</name>
</gene>
<feature type="region of interest" description="Disordered" evidence="1">
    <location>
        <begin position="1"/>
        <end position="27"/>
    </location>
</feature>
<reference evidence="2" key="1">
    <citation type="journal article" date="2014" name="Int. J. Syst. Evol. Microbiol.">
        <title>Complete genome sequence of Corynebacterium casei LMG S-19264T (=DSM 44701T), isolated from a smear-ripened cheese.</title>
        <authorList>
            <consortium name="US DOE Joint Genome Institute (JGI-PGF)"/>
            <person name="Walter F."/>
            <person name="Albersmeier A."/>
            <person name="Kalinowski J."/>
            <person name="Ruckert C."/>
        </authorList>
    </citation>
    <scope>NUCLEOTIDE SEQUENCE</scope>
    <source>
        <strain evidence="2">JCM 4714</strain>
    </source>
</reference>
<dbReference type="AlphaFoldDB" id="A0A919CZW3"/>
<comment type="caution">
    <text evidence="2">The sequence shown here is derived from an EMBL/GenBank/DDBJ whole genome shotgun (WGS) entry which is preliminary data.</text>
</comment>
<reference evidence="2" key="2">
    <citation type="submission" date="2020-09" db="EMBL/GenBank/DDBJ databases">
        <authorList>
            <person name="Sun Q."/>
            <person name="Ohkuma M."/>
        </authorList>
    </citation>
    <scope>NUCLEOTIDE SEQUENCE</scope>
    <source>
        <strain evidence="2">JCM 4714</strain>
    </source>
</reference>
<feature type="compositionally biased region" description="Low complexity" evidence="1">
    <location>
        <begin position="168"/>
        <end position="181"/>
    </location>
</feature>
<evidence type="ECO:0000313" key="2">
    <source>
        <dbReference type="EMBL" id="GHD98299.1"/>
    </source>
</evidence>
<feature type="compositionally biased region" description="Low complexity" evidence="1">
    <location>
        <begin position="112"/>
        <end position="122"/>
    </location>
</feature>
<name>A0A919CZW3_9ACTN</name>
<sequence length="204" mass="19321">MVRLAGDVGTDGAGAGEARRDAPADGVVDGVVDGVGVGVGEADGVAGGLGRGAGAEGGGTGVRDTPGEGGAVGDVGPGALTLTSGTLSLTSWAIGSRDGGWYVNSPLANPAAATTAAPAPAADSRTVRRDRRRGGSPAAISAGGGDGRVRAPSDTGPVPAGLPPPGGAPLTTGIGKVSSAASERRPAASERRPATSERGSVTPE</sequence>
<proteinExistence type="predicted"/>
<dbReference type="Proteomes" id="UP000655443">
    <property type="component" value="Unassembled WGS sequence"/>
</dbReference>
<evidence type="ECO:0000256" key="1">
    <source>
        <dbReference type="SAM" id="MobiDB-lite"/>
    </source>
</evidence>
<keyword evidence="3" id="KW-1185">Reference proteome</keyword>
<accession>A0A919CZW3</accession>
<dbReference type="EMBL" id="BMVG01000001">
    <property type="protein sequence ID" value="GHD98299.1"/>
    <property type="molecule type" value="Genomic_DNA"/>
</dbReference>